<proteinExistence type="inferred from homology"/>
<keyword evidence="2" id="KW-0547">Nucleotide-binding</keyword>
<feature type="region of interest" description="Disordered" evidence="4">
    <location>
        <begin position="70"/>
        <end position="131"/>
    </location>
</feature>
<dbReference type="RGD" id="628878">
    <property type="gene designation" value="Hspa4"/>
</dbReference>
<dbReference type="InterPro" id="IPR013126">
    <property type="entry name" value="Hsp_70_fam"/>
</dbReference>
<dbReference type="Gene3D" id="1.20.1270.10">
    <property type="match status" value="1"/>
</dbReference>
<dbReference type="Proteomes" id="UP000234681">
    <property type="component" value="Chromosome 10"/>
</dbReference>
<evidence type="ECO:0000256" key="1">
    <source>
        <dbReference type="ARBA" id="ARBA00007381"/>
    </source>
</evidence>
<dbReference type="InterPro" id="IPR029048">
    <property type="entry name" value="HSP70_C_sf"/>
</dbReference>
<comment type="similarity">
    <text evidence="1">Belongs to the heat shock protein 70 family.</text>
</comment>
<protein>
    <submittedName>
        <fullName evidence="5">Heat shock protein 4, isoform CRA_c</fullName>
    </submittedName>
</protein>
<name>A6HEB7_RAT</name>
<evidence type="ECO:0000256" key="3">
    <source>
        <dbReference type="ARBA" id="ARBA00022840"/>
    </source>
</evidence>
<feature type="compositionally biased region" description="Basic and acidic residues" evidence="4">
    <location>
        <begin position="79"/>
        <end position="92"/>
    </location>
</feature>
<dbReference type="SUPFAM" id="SSF100934">
    <property type="entry name" value="Heat shock protein 70kD (HSP70), C-terminal subdomain"/>
    <property type="match status" value="1"/>
</dbReference>
<organism evidence="5 6">
    <name type="scientific">Rattus norvegicus</name>
    <name type="common">Rat</name>
    <dbReference type="NCBI Taxonomy" id="10116"/>
    <lineage>
        <taxon>Eukaryota</taxon>
        <taxon>Metazoa</taxon>
        <taxon>Chordata</taxon>
        <taxon>Craniata</taxon>
        <taxon>Vertebrata</taxon>
        <taxon>Euteleostomi</taxon>
        <taxon>Mammalia</taxon>
        <taxon>Eutheria</taxon>
        <taxon>Euarchontoglires</taxon>
        <taxon>Glires</taxon>
        <taxon>Rodentia</taxon>
        <taxon>Myomorpha</taxon>
        <taxon>Muroidea</taxon>
        <taxon>Muridae</taxon>
        <taxon>Murinae</taxon>
        <taxon>Rattus</taxon>
    </lineage>
</organism>
<dbReference type="PANTHER" id="PTHR45639:SF6">
    <property type="entry name" value="HEAT SHOCK 70 KDA PROTEIN 4"/>
    <property type="match status" value="1"/>
</dbReference>
<evidence type="ECO:0000256" key="2">
    <source>
        <dbReference type="ARBA" id="ARBA00022741"/>
    </source>
</evidence>
<keyword evidence="5" id="KW-0346">Stress response</keyword>
<evidence type="ECO:0000313" key="7">
    <source>
        <dbReference type="RGD" id="628878"/>
    </source>
</evidence>
<evidence type="ECO:0000313" key="6">
    <source>
        <dbReference type="Proteomes" id="UP000234681"/>
    </source>
</evidence>
<dbReference type="PANTHER" id="PTHR45639">
    <property type="entry name" value="HSC70CB, ISOFORM G-RELATED"/>
    <property type="match status" value="1"/>
</dbReference>
<feature type="compositionally biased region" description="Basic and acidic residues" evidence="4">
    <location>
        <begin position="120"/>
        <end position="131"/>
    </location>
</feature>
<reference evidence="5 6" key="1">
    <citation type="submission" date="2005-07" db="EMBL/GenBank/DDBJ databases">
        <authorList>
            <person name="Mural R.J."/>
            <person name="Li P.W."/>
            <person name="Adams M.D."/>
            <person name="Amanatides P.G."/>
            <person name="Baden-Tillson H."/>
            <person name="Barnstead M."/>
            <person name="Chin S.H."/>
            <person name="Dew I."/>
            <person name="Evans C.A."/>
            <person name="Ferriera S."/>
            <person name="Flanigan M."/>
            <person name="Fosler C."/>
            <person name="Glodek A."/>
            <person name="Gu Z."/>
            <person name="Holt R.A."/>
            <person name="Jennings D."/>
            <person name="Kraft C.L."/>
            <person name="Lu F."/>
            <person name="Nguyen T."/>
            <person name="Nusskern D.R."/>
            <person name="Pfannkoch C.M."/>
            <person name="Sitter C."/>
            <person name="Sutton G.G."/>
            <person name="Venter J.C."/>
            <person name="Wang Z."/>
            <person name="Woodage T."/>
            <person name="Zheng X.H."/>
            <person name="Zhong F."/>
        </authorList>
    </citation>
    <scope>NUCLEOTIDE SEQUENCE [LARGE SCALE GENOMIC DNA]</scope>
    <source>
        <strain>BN</strain>
        <strain evidence="6">Sprague-Dawley</strain>
    </source>
</reference>
<dbReference type="GO" id="GO:0005524">
    <property type="term" value="F:ATP binding"/>
    <property type="evidence" value="ECO:0007669"/>
    <property type="project" value="UniProtKB-KW"/>
</dbReference>
<dbReference type="GO" id="GO:0140662">
    <property type="term" value="F:ATP-dependent protein folding chaperone"/>
    <property type="evidence" value="ECO:0007669"/>
    <property type="project" value="InterPro"/>
</dbReference>
<sequence>MKVISSFKNKEDQYEHLDAADMTKVEKSTNEAMEWMNSKLNLQNKQSLTADPVVKTKEIEAKIKELTNICSPIISKPKPKVEPPKEEPKHAEQNGPVDGQGDNPGTQAAEHGADTAVPSDGDKKLPEMDID</sequence>
<gene>
    <name evidence="5 7" type="primary">Hspa4</name>
    <name evidence="5" type="ORF">rCG_34682</name>
</gene>
<keyword evidence="3" id="KW-0067">ATP-binding</keyword>
<dbReference type="EMBL" id="CH473948">
    <property type="protein sequence ID" value="EDM04375.1"/>
    <property type="molecule type" value="Genomic_DNA"/>
</dbReference>
<evidence type="ECO:0000256" key="4">
    <source>
        <dbReference type="SAM" id="MobiDB-lite"/>
    </source>
</evidence>
<evidence type="ECO:0000313" key="5">
    <source>
        <dbReference type="EMBL" id="EDM04375.1"/>
    </source>
</evidence>
<dbReference type="AlphaFoldDB" id="A6HEB7"/>
<accession>A6HEB7</accession>